<protein>
    <recommendedName>
        <fullName evidence="5">Arrestin-like N-terminal domain-containing protein</fullName>
    </recommendedName>
</protein>
<evidence type="ECO:0000259" key="1">
    <source>
        <dbReference type="Pfam" id="PF00339"/>
    </source>
</evidence>
<comment type="caution">
    <text evidence="3">The sequence shown here is derived from an EMBL/GenBank/DDBJ whole genome shotgun (WGS) entry which is preliminary data.</text>
</comment>
<accession>A0A8S1VEB1</accession>
<evidence type="ECO:0008006" key="5">
    <source>
        <dbReference type="Google" id="ProtNLM"/>
    </source>
</evidence>
<dbReference type="Proteomes" id="UP000689195">
    <property type="component" value="Unassembled WGS sequence"/>
</dbReference>
<gene>
    <name evidence="3" type="ORF">PPENT_87.1.T0600252</name>
</gene>
<dbReference type="GO" id="GO:0005737">
    <property type="term" value="C:cytoplasm"/>
    <property type="evidence" value="ECO:0007669"/>
    <property type="project" value="TreeGrafter"/>
</dbReference>
<keyword evidence="4" id="KW-1185">Reference proteome</keyword>
<dbReference type="OrthoDB" id="291852at2759"/>
<proteinExistence type="predicted"/>
<dbReference type="AlphaFoldDB" id="A0A8S1VEB1"/>
<feature type="domain" description="Arrestin C-terminal-like" evidence="2">
    <location>
        <begin position="196"/>
        <end position="321"/>
    </location>
</feature>
<dbReference type="InterPro" id="IPR011022">
    <property type="entry name" value="Arrestin_C-like"/>
</dbReference>
<dbReference type="EMBL" id="CAJJDO010000060">
    <property type="protein sequence ID" value="CAD8174152.1"/>
    <property type="molecule type" value="Genomic_DNA"/>
</dbReference>
<dbReference type="InterPro" id="IPR050357">
    <property type="entry name" value="Arrestin_domain-protein"/>
</dbReference>
<dbReference type="PANTHER" id="PTHR11188:SF17">
    <property type="entry name" value="FI21816P1"/>
    <property type="match status" value="1"/>
</dbReference>
<dbReference type="Pfam" id="PF02752">
    <property type="entry name" value="Arrestin_C"/>
    <property type="match status" value="1"/>
</dbReference>
<dbReference type="InterPro" id="IPR011021">
    <property type="entry name" value="Arrestin-like_N"/>
</dbReference>
<dbReference type="Pfam" id="PF00339">
    <property type="entry name" value="Arrestin_N"/>
    <property type="match status" value="1"/>
</dbReference>
<dbReference type="GO" id="GO:0015031">
    <property type="term" value="P:protein transport"/>
    <property type="evidence" value="ECO:0007669"/>
    <property type="project" value="TreeGrafter"/>
</dbReference>
<evidence type="ECO:0000313" key="3">
    <source>
        <dbReference type="EMBL" id="CAD8174152.1"/>
    </source>
</evidence>
<sequence>MGNQNFKEFDFSNQTGLYIRTDKLSYNPGEEVKGNIYLNLVKDEQLEPTIYLKVKGYEKAKWKETRTIQQNIPQTQLLQNQSREAIEFYDNENVFYLHKIQVYQFQSKMIPQGQYQFPFKFQLKQNLPVSFEYKEQNLECRIKYSVKAEIDSPNNDQKKIKFKQEFLVREHIINNDKPKVEEQTLYPKTCYCIPMGTIQLNYQFDQQVYQSNDIANLRVKINNSQSKVGISTITGNLKNTLKLVSKTGQTKQISRTCGTSSIPGIQAGQNNLNNIMTLKFQDQGTNIPLNPTTNGKIIMSNYQFSVSAELKGIFLCLAETESKDLQIRIQGQQIQSYDQFVAPTFGWNPQVMETFSIQFQDSNKYYPQDLIPDQNQNTETIRIQISH</sequence>
<feature type="domain" description="Arrestin-like N-terminal" evidence="1">
    <location>
        <begin position="23"/>
        <end position="172"/>
    </location>
</feature>
<name>A0A8S1VEB1_9CILI</name>
<organism evidence="3 4">
    <name type="scientific">Paramecium pentaurelia</name>
    <dbReference type="NCBI Taxonomy" id="43138"/>
    <lineage>
        <taxon>Eukaryota</taxon>
        <taxon>Sar</taxon>
        <taxon>Alveolata</taxon>
        <taxon>Ciliophora</taxon>
        <taxon>Intramacronucleata</taxon>
        <taxon>Oligohymenophorea</taxon>
        <taxon>Peniculida</taxon>
        <taxon>Parameciidae</taxon>
        <taxon>Paramecium</taxon>
    </lineage>
</organism>
<evidence type="ECO:0000259" key="2">
    <source>
        <dbReference type="Pfam" id="PF02752"/>
    </source>
</evidence>
<reference evidence="3" key="1">
    <citation type="submission" date="2021-01" db="EMBL/GenBank/DDBJ databases">
        <authorList>
            <consortium name="Genoscope - CEA"/>
            <person name="William W."/>
        </authorList>
    </citation>
    <scope>NUCLEOTIDE SEQUENCE</scope>
</reference>
<evidence type="ECO:0000313" key="4">
    <source>
        <dbReference type="Proteomes" id="UP000689195"/>
    </source>
</evidence>
<dbReference type="PANTHER" id="PTHR11188">
    <property type="entry name" value="ARRESTIN DOMAIN CONTAINING PROTEIN"/>
    <property type="match status" value="1"/>
</dbReference>